<dbReference type="RefSeq" id="WP_220128246.1">
    <property type="nucleotide sequence ID" value="NZ_JACDUS010000001.1"/>
</dbReference>
<feature type="transmembrane region" description="Helical" evidence="8">
    <location>
        <begin position="75"/>
        <end position="98"/>
    </location>
</feature>
<comment type="subcellular location">
    <subcellularLocation>
        <location evidence="1">Cell membrane</location>
        <topology evidence="1">Multi-pass membrane protein</topology>
    </subcellularLocation>
</comment>
<accession>A0A7W0HJB7</accession>
<keyword evidence="2" id="KW-1003">Cell membrane</keyword>
<evidence type="ECO:0000256" key="1">
    <source>
        <dbReference type="ARBA" id="ARBA00004651"/>
    </source>
</evidence>
<evidence type="ECO:0000256" key="2">
    <source>
        <dbReference type="ARBA" id="ARBA00022475"/>
    </source>
</evidence>
<gene>
    <name evidence="9" type="ORF">HNR65_000329</name>
</gene>
<feature type="transmembrane region" description="Helical" evidence="8">
    <location>
        <begin position="134"/>
        <end position="153"/>
    </location>
</feature>
<dbReference type="EMBL" id="JACDUS010000001">
    <property type="protein sequence ID" value="MBA2880022.1"/>
    <property type="molecule type" value="Genomic_DNA"/>
</dbReference>
<feature type="transmembrane region" description="Helical" evidence="8">
    <location>
        <begin position="110"/>
        <end position="128"/>
    </location>
</feature>
<keyword evidence="9" id="KW-0328">Glycosyltransferase</keyword>
<feature type="transmembrane region" description="Helical" evidence="8">
    <location>
        <begin position="266"/>
        <end position="285"/>
    </location>
</feature>
<evidence type="ECO:0000256" key="4">
    <source>
        <dbReference type="ARBA" id="ARBA00022692"/>
    </source>
</evidence>
<evidence type="ECO:0000256" key="5">
    <source>
        <dbReference type="ARBA" id="ARBA00022989"/>
    </source>
</evidence>
<feature type="transmembrane region" description="Helical" evidence="8">
    <location>
        <begin position="165"/>
        <end position="183"/>
    </location>
</feature>
<dbReference type="Proteomes" id="UP000525298">
    <property type="component" value="Unassembled WGS sequence"/>
</dbReference>
<dbReference type="GO" id="GO:0005886">
    <property type="term" value="C:plasma membrane"/>
    <property type="evidence" value="ECO:0007669"/>
    <property type="project" value="UniProtKB-SubCell"/>
</dbReference>
<reference evidence="9 10" key="1">
    <citation type="submission" date="2020-07" db="EMBL/GenBank/DDBJ databases">
        <title>Genomic Encyclopedia of Type Strains, Phase IV (KMG-IV): sequencing the most valuable type-strain genomes for metagenomic binning, comparative biology and taxonomic classification.</title>
        <authorList>
            <person name="Goeker M."/>
        </authorList>
    </citation>
    <scope>NUCLEOTIDE SEQUENCE [LARGE SCALE GENOMIC DNA]</scope>
    <source>
        <strain evidence="9 10">DSM 17721</strain>
    </source>
</reference>
<dbReference type="GO" id="GO:0009103">
    <property type="term" value="P:lipopolysaccharide biosynthetic process"/>
    <property type="evidence" value="ECO:0007669"/>
    <property type="project" value="TreeGrafter"/>
</dbReference>
<feature type="binding site" evidence="7">
    <location>
        <position position="164"/>
    </location>
    <ligand>
        <name>Mg(2+)</name>
        <dbReference type="ChEBI" id="CHEBI:18420"/>
    </ligand>
</feature>
<protein>
    <submittedName>
        <fullName evidence="9">Fuc2NAc and GlcNAc transferase</fullName>
        <ecNumber evidence="9">2.4.1.-</ecNumber>
    </submittedName>
</protein>
<evidence type="ECO:0000256" key="3">
    <source>
        <dbReference type="ARBA" id="ARBA00022679"/>
    </source>
</evidence>
<proteinExistence type="predicted"/>
<keyword evidence="3 9" id="KW-0808">Transferase</keyword>
<dbReference type="GO" id="GO:0071555">
    <property type="term" value="P:cell wall organization"/>
    <property type="evidence" value="ECO:0007669"/>
    <property type="project" value="TreeGrafter"/>
</dbReference>
<evidence type="ECO:0000256" key="7">
    <source>
        <dbReference type="PIRSR" id="PIRSR600715-1"/>
    </source>
</evidence>
<name>A0A7W0HJB7_9BACT</name>
<feature type="transmembrane region" description="Helical" evidence="8">
    <location>
        <begin position="6"/>
        <end position="39"/>
    </location>
</feature>
<dbReference type="Pfam" id="PF00953">
    <property type="entry name" value="Glycos_transf_4"/>
    <property type="match status" value="1"/>
</dbReference>
<feature type="transmembrane region" description="Helical" evidence="8">
    <location>
        <begin position="241"/>
        <end position="260"/>
    </location>
</feature>
<dbReference type="GO" id="GO:0016757">
    <property type="term" value="F:glycosyltransferase activity"/>
    <property type="evidence" value="ECO:0007669"/>
    <property type="project" value="UniProtKB-KW"/>
</dbReference>
<keyword evidence="4 8" id="KW-0812">Transmembrane</keyword>
<comment type="cofactor">
    <cofactor evidence="7">
        <name>Mg(2+)</name>
        <dbReference type="ChEBI" id="CHEBI:18420"/>
    </cofactor>
</comment>
<feature type="transmembrane region" description="Helical" evidence="8">
    <location>
        <begin position="189"/>
        <end position="208"/>
    </location>
</feature>
<keyword evidence="5 8" id="KW-1133">Transmembrane helix</keyword>
<evidence type="ECO:0000313" key="10">
    <source>
        <dbReference type="Proteomes" id="UP000525298"/>
    </source>
</evidence>
<keyword evidence="7" id="KW-0479">Metal-binding</keyword>
<dbReference type="AlphaFoldDB" id="A0A7W0HJB7"/>
<comment type="caution">
    <text evidence="9">The sequence shown here is derived from an EMBL/GenBank/DDBJ whole genome shotgun (WGS) entry which is preliminary data.</text>
</comment>
<dbReference type="PANTHER" id="PTHR22926">
    <property type="entry name" value="PHOSPHO-N-ACETYLMURAMOYL-PENTAPEPTIDE-TRANSFERASE"/>
    <property type="match status" value="1"/>
</dbReference>
<keyword evidence="10" id="KW-1185">Reference proteome</keyword>
<dbReference type="GO" id="GO:0016780">
    <property type="term" value="F:phosphotransferase activity, for other substituted phosphate groups"/>
    <property type="evidence" value="ECO:0007669"/>
    <property type="project" value="InterPro"/>
</dbReference>
<feature type="binding site" evidence="7">
    <location>
        <position position="102"/>
    </location>
    <ligand>
        <name>Mg(2+)</name>
        <dbReference type="ChEBI" id="CHEBI:18420"/>
    </ligand>
</feature>
<sequence>MAVVLTFLLGLLVLMMTGFLPVFLFLALFGAGGLVAAVGWADDRKDIPARFRLTGHFAAAAWALFWLGGLSPLPVFGAAINLGVAGHVLAAVYLVWLLNLYNFMDGINGIAGIEAITVCAGGAVLYWLCPGCENGAWMAGLLLAAAAAGFLVWNFPTAKIFMGDAGSGFLGMVLGVLSVYAGWIQPELFWGWVILLGAFIVDATVTLVRRGLRGEKVYEAHRSHAYQHAARRYGSHTPVSIVYGAINLFWLLPVAALVIAGFLDGALGVVVAYGPLVVGAVWFGAGKPEKGARPKA</sequence>
<organism evidence="9 10">
    <name type="scientific">Desulfosalsimonas propionicica</name>
    <dbReference type="NCBI Taxonomy" id="332175"/>
    <lineage>
        <taxon>Bacteria</taxon>
        <taxon>Pseudomonadati</taxon>
        <taxon>Thermodesulfobacteriota</taxon>
        <taxon>Desulfobacteria</taxon>
        <taxon>Desulfobacterales</taxon>
        <taxon>Desulfosalsimonadaceae</taxon>
        <taxon>Desulfosalsimonas</taxon>
    </lineage>
</organism>
<dbReference type="EC" id="2.4.1.-" evidence="9"/>
<evidence type="ECO:0000256" key="8">
    <source>
        <dbReference type="SAM" id="Phobius"/>
    </source>
</evidence>
<dbReference type="GO" id="GO:0044038">
    <property type="term" value="P:cell wall macromolecule biosynthetic process"/>
    <property type="evidence" value="ECO:0007669"/>
    <property type="project" value="TreeGrafter"/>
</dbReference>
<dbReference type="GO" id="GO:0046872">
    <property type="term" value="F:metal ion binding"/>
    <property type="evidence" value="ECO:0007669"/>
    <property type="project" value="UniProtKB-KW"/>
</dbReference>
<dbReference type="PANTHER" id="PTHR22926:SF3">
    <property type="entry name" value="UNDECAPRENYL-PHOSPHATE ALPHA-N-ACETYLGLUCOSAMINYL 1-PHOSPHATE TRANSFERASE"/>
    <property type="match status" value="1"/>
</dbReference>
<evidence type="ECO:0000313" key="9">
    <source>
        <dbReference type="EMBL" id="MBA2880022.1"/>
    </source>
</evidence>
<feature type="transmembrane region" description="Helical" evidence="8">
    <location>
        <begin position="51"/>
        <end position="69"/>
    </location>
</feature>
<keyword evidence="6 8" id="KW-0472">Membrane</keyword>
<keyword evidence="7" id="KW-0460">Magnesium</keyword>
<evidence type="ECO:0000256" key="6">
    <source>
        <dbReference type="ARBA" id="ARBA00023136"/>
    </source>
</evidence>
<dbReference type="InterPro" id="IPR000715">
    <property type="entry name" value="Glycosyl_transferase_4"/>
</dbReference>